<dbReference type="SUPFAM" id="SSF52096">
    <property type="entry name" value="ClpP/crotonase"/>
    <property type="match status" value="1"/>
</dbReference>
<dbReference type="InterPro" id="IPR001753">
    <property type="entry name" value="Enoyl-CoA_hydra/iso"/>
</dbReference>
<dbReference type="CDD" id="cd06558">
    <property type="entry name" value="crotonase-like"/>
    <property type="match status" value="1"/>
</dbReference>
<dbReference type="EMBL" id="WEGI01000017">
    <property type="protein sequence ID" value="MQY31153.1"/>
    <property type="molecule type" value="Genomic_DNA"/>
</dbReference>
<dbReference type="Pfam" id="PF00378">
    <property type="entry name" value="ECH_1"/>
    <property type="match status" value="1"/>
</dbReference>
<evidence type="ECO:0000256" key="1">
    <source>
        <dbReference type="ARBA" id="ARBA00005254"/>
    </source>
</evidence>
<dbReference type="InterPro" id="IPR014748">
    <property type="entry name" value="Enoyl-CoA_hydra_C"/>
</dbReference>
<name>A0A7K0DZB6_9NOCA</name>
<protein>
    <submittedName>
        <fullName evidence="4">2,3-dehydroadipyl-CoA hydratase</fullName>
        <ecNumber evidence="4">4.2.1.17</ecNumber>
    </submittedName>
</protein>
<dbReference type="GO" id="GO:0006635">
    <property type="term" value="P:fatty acid beta-oxidation"/>
    <property type="evidence" value="ECO:0007669"/>
    <property type="project" value="TreeGrafter"/>
</dbReference>
<gene>
    <name evidence="4" type="primary">paaF_3</name>
    <name evidence="4" type="ORF">NRB56_67610</name>
</gene>
<dbReference type="GO" id="GO:0004300">
    <property type="term" value="F:enoyl-CoA hydratase activity"/>
    <property type="evidence" value="ECO:0007669"/>
    <property type="project" value="UniProtKB-EC"/>
</dbReference>
<evidence type="ECO:0000256" key="3">
    <source>
        <dbReference type="ARBA" id="ARBA00023239"/>
    </source>
</evidence>
<dbReference type="EC" id="4.2.1.17" evidence="4"/>
<proteinExistence type="inferred from homology"/>
<dbReference type="RefSeq" id="WP_153348421.1">
    <property type="nucleotide sequence ID" value="NZ_WEGI01000017.1"/>
</dbReference>
<keyword evidence="2" id="KW-0443">Lipid metabolism</keyword>
<dbReference type="InterPro" id="IPR029045">
    <property type="entry name" value="ClpP/crotonase-like_dom_sf"/>
</dbReference>
<dbReference type="PANTHER" id="PTHR11941">
    <property type="entry name" value="ENOYL-COA HYDRATASE-RELATED"/>
    <property type="match status" value="1"/>
</dbReference>
<dbReference type="Gene3D" id="3.30.300.220">
    <property type="match status" value="1"/>
</dbReference>
<keyword evidence="3 4" id="KW-0456">Lyase</keyword>
<dbReference type="OrthoDB" id="4284283at2"/>
<dbReference type="Proteomes" id="UP000431401">
    <property type="component" value="Unassembled WGS sequence"/>
</dbReference>
<sequence length="261" mass="28201">MTTPDPVLLARSGAIAVVTMNRPERRNALNLPMIELLARAWEEIDADDRIRVAILTGAGESYCVGGDLGDGWMTDGQLRADFDPSVLGRGLLLTRSLRKPLIAAVNGACLGGGLEMLQQTDIRVADETATFGLPEVRRGLIPGAGSTVRLKRQIPYTKAMEMILTGEPLTAREAYEFGLIGHVVPAGTALTLAHELAERVARNSPLAVQHAKAALLASGWLPDEDARAIEARFVREVITSADAREGRKAFVEKREPRFTGQ</sequence>
<organism evidence="4 5">
    <name type="scientific">Nocardia aurantia</name>
    <dbReference type="NCBI Taxonomy" id="2585199"/>
    <lineage>
        <taxon>Bacteria</taxon>
        <taxon>Bacillati</taxon>
        <taxon>Actinomycetota</taxon>
        <taxon>Actinomycetes</taxon>
        <taxon>Mycobacteriales</taxon>
        <taxon>Nocardiaceae</taxon>
        <taxon>Nocardia</taxon>
    </lineage>
</organism>
<keyword evidence="5" id="KW-1185">Reference proteome</keyword>
<dbReference type="AlphaFoldDB" id="A0A7K0DZB6"/>
<reference evidence="4 5" key="1">
    <citation type="submission" date="2019-10" db="EMBL/GenBank/DDBJ databases">
        <title>Nocardia macrotermitis sp. nov. and Nocardia aurantia sp. nov., isolated from the gut of fungus growing-termite Macrotermes natalensis.</title>
        <authorList>
            <person name="Benndorf R."/>
            <person name="Schwitalla J."/>
            <person name="Martin K."/>
            <person name="De Beer W."/>
            <person name="Kaster A.-K."/>
            <person name="Vollmers J."/>
            <person name="Poulsen M."/>
            <person name="Beemelmanns C."/>
        </authorList>
    </citation>
    <scope>NUCLEOTIDE SEQUENCE [LARGE SCALE GENOMIC DNA]</scope>
    <source>
        <strain evidence="4 5">RB56</strain>
    </source>
</reference>
<dbReference type="Gene3D" id="3.90.226.20">
    <property type="match status" value="1"/>
</dbReference>
<evidence type="ECO:0000313" key="4">
    <source>
        <dbReference type="EMBL" id="MQY31153.1"/>
    </source>
</evidence>
<evidence type="ECO:0000256" key="2">
    <source>
        <dbReference type="ARBA" id="ARBA00023098"/>
    </source>
</evidence>
<comment type="similarity">
    <text evidence="1">Belongs to the enoyl-CoA hydratase/isomerase family.</text>
</comment>
<evidence type="ECO:0000313" key="5">
    <source>
        <dbReference type="Proteomes" id="UP000431401"/>
    </source>
</evidence>
<accession>A0A7K0DZB6</accession>
<dbReference type="PANTHER" id="PTHR11941:SF169">
    <property type="entry name" value="(7AS)-7A-METHYL-1,5-DIOXO-2,3,5,6,7,7A-HEXAHYDRO-1H-INDENE-CARBOXYL-COA HYDROLASE"/>
    <property type="match status" value="1"/>
</dbReference>
<dbReference type="Gene3D" id="1.10.12.10">
    <property type="entry name" value="Lyase 2-enoyl-coa Hydratase, Chain A, domain 2"/>
    <property type="match status" value="1"/>
</dbReference>
<comment type="caution">
    <text evidence="4">The sequence shown here is derived from an EMBL/GenBank/DDBJ whole genome shotgun (WGS) entry which is preliminary data.</text>
</comment>